<evidence type="ECO:0000313" key="1">
    <source>
        <dbReference type="EMBL" id="SDH02582.1"/>
    </source>
</evidence>
<reference evidence="1 2" key="1">
    <citation type="submission" date="2016-10" db="EMBL/GenBank/DDBJ databases">
        <authorList>
            <person name="de Groot N.N."/>
        </authorList>
    </citation>
    <scope>NUCLEOTIDE SEQUENCE [LARGE SCALE GENOMIC DNA]</scope>
    <source>
        <strain evidence="1 2">CGMCC 1.10267</strain>
    </source>
</reference>
<dbReference type="EMBL" id="FNCS01000017">
    <property type="protein sequence ID" value="SDH02582.1"/>
    <property type="molecule type" value="Genomic_DNA"/>
</dbReference>
<keyword evidence="2" id="KW-1185">Reference proteome</keyword>
<dbReference type="STRING" id="440168.SAMN04487974_1176"/>
<dbReference type="AlphaFoldDB" id="A0A1G7Z1C4"/>
<organism evidence="1 2">
    <name type="scientific">Pelagibacterium luteolum</name>
    <dbReference type="NCBI Taxonomy" id="440168"/>
    <lineage>
        <taxon>Bacteria</taxon>
        <taxon>Pseudomonadati</taxon>
        <taxon>Pseudomonadota</taxon>
        <taxon>Alphaproteobacteria</taxon>
        <taxon>Hyphomicrobiales</taxon>
        <taxon>Devosiaceae</taxon>
        <taxon>Pelagibacterium</taxon>
    </lineage>
</organism>
<gene>
    <name evidence="1" type="ORF">SAMN04487974_1176</name>
</gene>
<sequence length="84" mass="9159">MSCFVLSRALEGTRIGSAEGRAGRGTTGEARQDKSAYARGIQPIGMACLFVRMAGGRYYETGISPRISRAIRMHGALRLLGRRR</sequence>
<protein>
    <submittedName>
        <fullName evidence="1">Uncharacterized protein</fullName>
    </submittedName>
</protein>
<proteinExistence type="predicted"/>
<evidence type="ECO:0000313" key="2">
    <source>
        <dbReference type="Proteomes" id="UP000199495"/>
    </source>
</evidence>
<name>A0A1G7Z1C4_9HYPH</name>
<accession>A0A1G7Z1C4</accession>
<dbReference type="Proteomes" id="UP000199495">
    <property type="component" value="Unassembled WGS sequence"/>
</dbReference>